<dbReference type="InterPro" id="IPR036770">
    <property type="entry name" value="Ankyrin_rpt-contain_sf"/>
</dbReference>
<dbReference type="InterPro" id="IPR002110">
    <property type="entry name" value="Ankyrin_rpt"/>
</dbReference>
<evidence type="ECO:0000256" key="4">
    <source>
        <dbReference type="ARBA" id="ARBA00039237"/>
    </source>
</evidence>
<evidence type="ECO:0000256" key="6">
    <source>
        <dbReference type="SAM" id="MobiDB-lite"/>
    </source>
</evidence>
<dbReference type="Gene3D" id="1.25.40.20">
    <property type="entry name" value="Ankyrin repeat-containing domain"/>
    <property type="match status" value="1"/>
</dbReference>
<dbReference type="AlphaFoldDB" id="A0AAD1XXD8"/>
<name>A0AAD1XXD8_EUPCR</name>
<gene>
    <name evidence="7" type="ORF">ECRASSUSDP1_LOCUS21421</name>
</gene>
<keyword evidence="1" id="KW-0677">Repeat</keyword>
<feature type="repeat" description="ANK" evidence="5">
    <location>
        <begin position="108"/>
        <end position="140"/>
    </location>
</feature>
<feature type="region of interest" description="Disordered" evidence="6">
    <location>
        <begin position="172"/>
        <end position="201"/>
    </location>
</feature>
<keyword evidence="8" id="KW-1185">Reference proteome</keyword>
<sequence length="201" mass="22066">MQKHRELLLTAIHQRKAEDLEALFSSEDVNPNFIINHMQNTPLHIVAAMDVPETMDMVKVCIKAGADVDCRDVHGRSAIHFVAGTDNVALIRYLIKDVNADINCVTEGGETPLIKAIGFGKANIVSELLELGADVTIKTFNNESAIDLAAKSLNKRIVQIFEEYKAMISAEGEFESGPGASQEEKPQILTQSDPEADEMMD</sequence>
<dbReference type="PROSITE" id="PS50297">
    <property type="entry name" value="ANK_REP_REGION"/>
    <property type="match status" value="1"/>
</dbReference>
<feature type="repeat" description="ANK" evidence="5">
    <location>
        <begin position="38"/>
        <end position="73"/>
    </location>
</feature>
<accession>A0AAD1XXD8</accession>
<dbReference type="PANTHER" id="PTHR24197">
    <property type="entry name" value="ANKYRIN REPEAT DOMAIN-CONTAINING PROTEIN 61"/>
    <property type="match status" value="1"/>
</dbReference>
<comment type="caution">
    <text evidence="7">The sequence shown here is derived from an EMBL/GenBank/DDBJ whole genome shotgun (WGS) entry which is preliminary data.</text>
</comment>
<evidence type="ECO:0000313" key="8">
    <source>
        <dbReference type="Proteomes" id="UP001295684"/>
    </source>
</evidence>
<evidence type="ECO:0000256" key="2">
    <source>
        <dbReference type="ARBA" id="ARBA00023043"/>
    </source>
</evidence>
<evidence type="ECO:0000256" key="3">
    <source>
        <dbReference type="ARBA" id="ARBA00037385"/>
    </source>
</evidence>
<reference evidence="7" key="1">
    <citation type="submission" date="2023-07" db="EMBL/GenBank/DDBJ databases">
        <authorList>
            <consortium name="AG Swart"/>
            <person name="Singh M."/>
            <person name="Singh A."/>
            <person name="Seah K."/>
            <person name="Emmerich C."/>
        </authorList>
    </citation>
    <scope>NUCLEOTIDE SEQUENCE</scope>
    <source>
        <strain evidence="7">DP1</strain>
    </source>
</reference>
<proteinExistence type="predicted"/>
<evidence type="ECO:0000256" key="1">
    <source>
        <dbReference type="ARBA" id="ARBA00022737"/>
    </source>
</evidence>
<dbReference type="PROSITE" id="PS50088">
    <property type="entry name" value="ANK_REPEAT"/>
    <property type="match status" value="2"/>
</dbReference>
<evidence type="ECO:0000256" key="5">
    <source>
        <dbReference type="PROSITE-ProRule" id="PRU00023"/>
    </source>
</evidence>
<dbReference type="SUPFAM" id="SSF48403">
    <property type="entry name" value="Ankyrin repeat"/>
    <property type="match status" value="1"/>
</dbReference>
<evidence type="ECO:0000313" key="7">
    <source>
        <dbReference type="EMBL" id="CAI2379997.1"/>
    </source>
</evidence>
<dbReference type="EMBL" id="CAMPGE010021895">
    <property type="protein sequence ID" value="CAI2379997.1"/>
    <property type="molecule type" value="Genomic_DNA"/>
</dbReference>
<comment type="function">
    <text evidence="3">Plays an important role in regulating intracellular signaling events associated with erythroid terminal differentiation.</text>
</comment>
<dbReference type="PANTHER" id="PTHR24197:SF44">
    <property type="entry name" value="ANKYRIN REPEAT DOMAIN-CONTAINING PROTEIN 54"/>
    <property type="match status" value="1"/>
</dbReference>
<organism evidence="7 8">
    <name type="scientific">Euplotes crassus</name>
    <dbReference type="NCBI Taxonomy" id="5936"/>
    <lineage>
        <taxon>Eukaryota</taxon>
        <taxon>Sar</taxon>
        <taxon>Alveolata</taxon>
        <taxon>Ciliophora</taxon>
        <taxon>Intramacronucleata</taxon>
        <taxon>Spirotrichea</taxon>
        <taxon>Hypotrichia</taxon>
        <taxon>Euplotida</taxon>
        <taxon>Euplotidae</taxon>
        <taxon>Moneuplotes</taxon>
    </lineage>
</organism>
<keyword evidence="2 5" id="KW-0040">ANK repeat</keyword>
<dbReference type="Proteomes" id="UP001295684">
    <property type="component" value="Unassembled WGS sequence"/>
</dbReference>
<dbReference type="Pfam" id="PF12796">
    <property type="entry name" value="Ank_2"/>
    <property type="match status" value="1"/>
</dbReference>
<dbReference type="SMART" id="SM00248">
    <property type="entry name" value="ANK"/>
    <property type="match status" value="4"/>
</dbReference>
<protein>
    <recommendedName>
        <fullName evidence="4">Ankyrin repeat domain-containing protein 54</fullName>
    </recommendedName>
</protein>